<keyword evidence="2" id="KW-0732">Signal</keyword>
<dbReference type="Proteomes" id="UP000838756">
    <property type="component" value="Unassembled WGS sequence"/>
</dbReference>
<dbReference type="AlphaFoldDB" id="A0A8S4S0G5"/>
<evidence type="ECO:0000256" key="1">
    <source>
        <dbReference type="SAM" id="MobiDB-lite"/>
    </source>
</evidence>
<evidence type="ECO:0000313" key="3">
    <source>
        <dbReference type="EMBL" id="CAH2243659.1"/>
    </source>
</evidence>
<gene>
    <name evidence="3" type="primary">jg26134</name>
    <name evidence="3" type="ORF">PAEG_LOCUS19763</name>
</gene>
<comment type="caution">
    <text evidence="3">The sequence shown here is derived from an EMBL/GenBank/DDBJ whole genome shotgun (WGS) entry which is preliminary data.</text>
</comment>
<organism evidence="3 4">
    <name type="scientific">Pararge aegeria aegeria</name>
    <dbReference type="NCBI Taxonomy" id="348720"/>
    <lineage>
        <taxon>Eukaryota</taxon>
        <taxon>Metazoa</taxon>
        <taxon>Ecdysozoa</taxon>
        <taxon>Arthropoda</taxon>
        <taxon>Hexapoda</taxon>
        <taxon>Insecta</taxon>
        <taxon>Pterygota</taxon>
        <taxon>Neoptera</taxon>
        <taxon>Endopterygota</taxon>
        <taxon>Lepidoptera</taxon>
        <taxon>Glossata</taxon>
        <taxon>Ditrysia</taxon>
        <taxon>Papilionoidea</taxon>
        <taxon>Nymphalidae</taxon>
        <taxon>Satyrinae</taxon>
        <taxon>Satyrini</taxon>
        <taxon>Parargina</taxon>
        <taxon>Pararge</taxon>
    </lineage>
</organism>
<dbReference type="EMBL" id="CAKXAJ010025762">
    <property type="protein sequence ID" value="CAH2243659.1"/>
    <property type="molecule type" value="Genomic_DNA"/>
</dbReference>
<accession>A0A8S4S0G5</accession>
<protein>
    <submittedName>
        <fullName evidence="3">Jg26134 protein</fullName>
    </submittedName>
</protein>
<feature type="signal peptide" evidence="2">
    <location>
        <begin position="1"/>
        <end position="22"/>
    </location>
</feature>
<sequence>MCLKKSKIVFFCFLVCVTFRRGTIVAANETRVFEQTLTDLILLYQKENASKEYNASGIDEAPDVCTTPFQKSISENDFIKSKLFEQFQLKDYFAGEPNCRNLCLKVSYKIEEIVNNIITNDNTQSASTDNHANDNNITIKEENASHNVTDSEIKNEKTENREDNTKIDKEAENTINSQNVTARAINEPIQDEGKEGQGKKTAIIAGATVAAVGTTAIGSFLVYKWVQTLLQAGSYRFPA</sequence>
<evidence type="ECO:0000256" key="2">
    <source>
        <dbReference type="SAM" id="SignalP"/>
    </source>
</evidence>
<feature type="region of interest" description="Disordered" evidence="1">
    <location>
        <begin position="139"/>
        <end position="162"/>
    </location>
</feature>
<keyword evidence="4" id="KW-1185">Reference proteome</keyword>
<proteinExistence type="predicted"/>
<name>A0A8S4S0G5_9NEOP</name>
<evidence type="ECO:0000313" key="4">
    <source>
        <dbReference type="Proteomes" id="UP000838756"/>
    </source>
</evidence>
<feature type="chain" id="PRO_5035782573" evidence="2">
    <location>
        <begin position="23"/>
        <end position="239"/>
    </location>
</feature>
<reference evidence="3" key="1">
    <citation type="submission" date="2022-03" db="EMBL/GenBank/DDBJ databases">
        <authorList>
            <person name="Lindestad O."/>
        </authorList>
    </citation>
    <scope>NUCLEOTIDE SEQUENCE</scope>
</reference>
<dbReference type="OrthoDB" id="6931322at2759"/>